<dbReference type="Proteomes" id="UP000252519">
    <property type="component" value="Unassembled WGS sequence"/>
</dbReference>
<accession>A0A368GZT4</accession>
<protein>
    <submittedName>
        <fullName evidence="1">Uncharacterized protein</fullName>
    </submittedName>
</protein>
<dbReference type="AlphaFoldDB" id="A0A368GZT4"/>
<evidence type="ECO:0000313" key="1">
    <source>
        <dbReference type="EMBL" id="RCN49862.1"/>
    </source>
</evidence>
<comment type="caution">
    <text evidence="1">The sequence shown here is derived from an EMBL/GenBank/DDBJ whole genome shotgun (WGS) entry which is preliminary data.</text>
</comment>
<organism evidence="1 2">
    <name type="scientific">Ancylostoma caninum</name>
    <name type="common">Dog hookworm</name>
    <dbReference type="NCBI Taxonomy" id="29170"/>
    <lineage>
        <taxon>Eukaryota</taxon>
        <taxon>Metazoa</taxon>
        <taxon>Ecdysozoa</taxon>
        <taxon>Nematoda</taxon>
        <taxon>Chromadorea</taxon>
        <taxon>Rhabditida</taxon>
        <taxon>Rhabditina</taxon>
        <taxon>Rhabditomorpha</taxon>
        <taxon>Strongyloidea</taxon>
        <taxon>Ancylostomatidae</taxon>
        <taxon>Ancylostomatinae</taxon>
        <taxon>Ancylostoma</taxon>
    </lineage>
</organism>
<name>A0A368GZT4_ANCCA</name>
<dbReference type="EMBL" id="JOJR01000029">
    <property type="protein sequence ID" value="RCN49862.1"/>
    <property type="molecule type" value="Genomic_DNA"/>
</dbReference>
<proteinExistence type="predicted"/>
<sequence>MFNVEVCNVKQNCDAWKLLATEDVIGAVIMPRLSAVLEQYRLRRASLAQQFPPSLLGAPHSSSQYRKKRQSSGYVPTDNIYGYDYSSSSSNVNPARLIVNPNYYYLNDDLTTGYAKNYVQAEMNYGGSAASGSAPQPVRMNDAILSNEQQNSMNYQQIQQVSSSQSF</sequence>
<keyword evidence="2" id="KW-1185">Reference proteome</keyword>
<evidence type="ECO:0000313" key="2">
    <source>
        <dbReference type="Proteomes" id="UP000252519"/>
    </source>
</evidence>
<gene>
    <name evidence="1" type="ORF">ANCCAN_04107</name>
</gene>
<dbReference type="OrthoDB" id="5836485at2759"/>
<reference evidence="1 2" key="1">
    <citation type="submission" date="2014-10" db="EMBL/GenBank/DDBJ databases">
        <title>Draft genome of the hookworm Ancylostoma caninum.</title>
        <authorList>
            <person name="Mitreva M."/>
        </authorList>
    </citation>
    <scope>NUCLEOTIDE SEQUENCE [LARGE SCALE GENOMIC DNA]</scope>
    <source>
        <strain evidence="1 2">Baltimore</strain>
    </source>
</reference>